<evidence type="ECO:0000313" key="2">
    <source>
        <dbReference type="EMBL" id="GID10135.1"/>
    </source>
</evidence>
<feature type="domain" description="N-acetyltransferase" evidence="1">
    <location>
        <begin position="3"/>
        <end position="157"/>
    </location>
</feature>
<dbReference type="InterPro" id="IPR016181">
    <property type="entry name" value="Acyl_CoA_acyltransferase"/>
</dbReference>
<dbReference type="SUPFAM" id="SSF55729">
    <property type="entry name" value="Acyl-CoA N-acyltransferases (Nat)"/>
    <property type="match status" value="1"/>
</dbReference>
<dbReference type="PROSITE" id="PS51186">
    <property type="entry name" value="GNAT"/>
    <property type="match status" value="1"/>
</dbReference>
<dbReference type="CDD" id="cd04301">
    <property type="entry name" value="NAT_SF"/>
    <property type="match status" value="1"/>
</dbReference>
<proteinExistence type="predicted"/>
<reference evidence="2" key="1">
    <citation type="submission" date="2021-01" db="EMBL/GenBank/DDBJ databases">
        <title>Whole genome shotgun sequence of Actinocatenispora rupis NBRC 107355.</title>
        <authorList>
            <person name="Komaki H."/>
            <person name="Tamura T."/>
        </authorList>
    </citation>
    <scope>NUCLEOTIDE SEQUENCE</scope>
    <source>
        <strain evidence="2">NBRC 107355</strain>
    </source>
</reference>
<dbReference type="PANTHER" id="PTHR43451:SF1">
    <property type="entry name" value="ACETYLTRANSFERASE"/>
    <property type="match status" value="1"/>
</dbReference>
<dbReference type="EMBL" id="BOMB01000004">
    <property type="protein sequence ID" value="GID10135.1"/>
    <property type="molecule type" value="Genomic_DNA"/>
</dbReference>
<dbReference type="AlphaFoldDB" id="A0A8J3J145"/>
<evidence type="ECO:0000313" key="3">
    <source>
        <dbReference type="Proteomes" id="UP000612808"/>
    </source>
</evidence>
<dbReference type="InterPro" id="IPR000182">
    <property type="entry name" value="GNAT_dom"/>
</dbReference>
<dbReference type="Pfam" id="PF13673">
    <property type="entry name" value="Acetyltransf_10"/>
    <property type="match status" value="1"/>
</dbReference>
<comment type="caution">
    <text evidence="2">The sequence shown here is derived from an EMBL/GenBank/DDBJ whole genome shotgun (WGS) entry which is preliminary data.</text>
</comment>
<dbReference type="Gene3D" id="3.40.630.30">
    <property type="match status" value="1"/>
</dbReference>
<dbReference type="GO" id="GO:0016747">
    <property type="term" value="F:acyltransferase activity, transferring groups other than amino-acyl groups"/>
    <property type="evidence" value="ECO:0007669"/>
    <property type="project" value="InterPro"/>
</dbReference>
<sequence length="157" mass="17845">MTVIVRGYEPQDAEPTWTAYFRAVRDTASRDYSPEQVAAWAPASVDLMEWNERRLAAHTFVATIERRVVGFSDVTDDGLLDMLFVHPDAAGRGIARTLLAAVVEKSRELGLSRLRTHASRTARPAFERFGFEVDRTNAENWIRGENLPNYDMHLHLD</sequence>
<evidence type="ECO:0000259" key="1">
    <source>
        <dbReference type="PROSITE" id="PS51186"/>
    </source>
</evidence>
<protein>
    <submittedName>
        <fullName evidence="2">Acetyltransferase</fullName>
    </submittedName>
</protein>
<name>A0A8J3J145_9ACTN</name>
<dbReference type="InterPro" id="IPR052564">
    <property type="entry name" value="N-acetyltrans/Recomb-assoc"/>
</dbReference>
<organism evidence="2 3">
    <name type="scientific">Actinocatenispora rupis</name>
    <dbReference type="NCBI Taxonomy" id="519421"/>
    <lineage>
        <taxon>Bacteria</taxon>
        <taxon>Bacillati</taxon>
        <taxon>Actinomycetota</taxon>
        <taxon>Actinomycetes</taxon>
        <taxon>Micromonosporales</taxon>
        <taxon>Micromonosporaceae</taxon>
        <taxon>Actinocatenispora</taxon>
    </lineage>
</organism>
<accession>A0A8J3J145</accession>
<dbReference type="Proteomes" id="UP000612808">
    <property type="component" value="Unassembled WGS sequence"/>
</dbReference>
<keyword evidence="3" id="KW-1185">Reference proteome</keyword>
<dbReference type="RefSeq" id="WP_203655256.1">
    <property type="nucleotide sequence ID" value="NZ_BAAAZM010000002.1"/>
</dbReference>
<gene>
    <name evidence="2" type="ORF">Aru02nite_10240</name>
</gene>
<dbReference type="PANTHER" id="PTHR43451">
    <property type="entry name" value="ACETYLTRANSFERASE (GNAT) FAMILY PROTEIN"/>
    <property type="match status" value="1"/>
</dbReference>